<gene>
    <name evidence="2" type="ORF">KO481_33875</name>
</gene>
<dbReference type="SUPFAM" id="SSF53474">
    <property type="entry name" value="alpha/beta-Hydrolases"/>
    <property type="match status" value="1"/>
</dbReference>
<dbReference type="PANTHER" id="PTHR43798">
    <property type="entry name" value="MONOACYLGLYCEROL LIPASE"/>
    <property type="match status" value="1"/>
</dbReference>
<organism evidence="2 3">
    <name type="scientific">Nocardia albiluteola</name>
    <dbReference type="NCBI Taxonomy" id="2842303"/>
    <lineage>
        <taxon>Bacteria</taxon>
        <taxon>Bacillati</taxon>
        <taxon>Actinomycetota</taxon>
        <taxon>Actinomycetes</taxon>
        <taxon>Mycobacteriales</taxon>
        <taxon>Nocardiaceae</taxon>
        <taxon>Nocardia</taxon>
    </lineage>
</organism>
<name>A0ABS6B867_9NOCA</name>
<dbReference type="InterPro" id="IPR000073">
    <property type="entry name" value="AB_hydrolase_1"/>
</dbReference>
<sequence length="280" mass="30158">METSEFVIGRTAPVTARTVRTCRAGLEQAVPMTSTTPVILLHGQPGDHHAWDGVRACLPPSVRGLAWDRPGYGDNESPAGTLEDNAAWLLERLDRAGIREAVLAGHSYGGGVALAAAAMAPERVRGLISVAGIGPGCVGTWDEVLAAPVAGPMLSMAMWSMMPWLARQHRAHYPNPASAWQALADIRHDHGQVWRTVLLEQRELFDSLDRWLERLAGIDVPALIVADPADRVVPVSTARALHDRFPRSRLELVSGGGHLLPQRIPEVIAAKIGEFVDSVG</sequence>
<keyword evidence="2" id="KW-0378">Hydrolase</keyword>
<protein>
    <submittedName>
        <fullName evidence="2">Alpha/beta hydrolase</fullName>
    </submittedName>
</protein>
<dbReference type="Proteomes" id="UP000733379">
    <property type="component" value="Unassembled WGS sequence"/>
</dbReference>
<dbReference type="RefSeq" id="WP_215922561.1">
    <property type="nucleotide sequence ID" value="NZ_JAHKNI010000014.1"/>
</dbReference>
<feature type="domain" description="AB hydrolase-1" evidence="1">
    <location>
        <begin position="37"/>
        <end position="260"/>
    </location>
</feature>
<evidence type="ECO:0000313" key="2">
    <source>
        <dbReference type="EMBL" id="MBU3066498.1"/>
    </source>
</evidence>
<proteinExistence type="predicted"/>
<reference evidence="2 3" key="1">
    <citation type="submission" date="2021-06" db="EMBL/GenBank/DDBJ databases">
        <title>Actinomycetes sequencing.</title>
        <authorList>
            <person name="Shan Q."/>
        </authorList>
    </citation>
    <scope>NUCLEOTIDE SEQUENCE [LARGE SCALE GENOMIC DNA]</scope>
    <source>
        <strain evidence="2 3">NEAU-G5</strain>
    </source>
</reference>
<keyword evidence="3" id="KW-1185">Reference proteome</keyword>
<dbReference type="PANTHER" id="PTHR43798:SF33">
    <property type="entry name" value="HYDROLASE, PUTATIVE (AFU_ORTHOLOGUE AFUA_2G14860)-RELATED"/>
    <property type="match status" value="1"/>
</dbReference>
<evidence type="ECO:0000259" key="1">
    <source>
        <dbReference type="Pfam" id="PF00561"/>
    </source>
</evidence>
<dbReference type="InterPro" id="IPR050266">
    <property type="entry name" value="AB_hydrolase_sf"/>
</dbReference>
<dbReference type="EMBL" id="JAHKNI010000014">
    <property type="protein sequence ID" value="MBU3066498.1"/>
    <property type="molecule type" value="Genomic_DNA"/>
</dbReference>
<dbReference type="PRINTS" id="PR00111">
    <property type="entry name" value="ABHYDROLASE"/>
</dbReference>
<dbReference type="Gene3D" id="3.40.50.1820">
    <property type="entry name" value="alpha/beta hydrolase"/>
    <property type="match status" value="1"/>
</dbReference>
<dbReference type="GO" id="GO:0016787">
    <property type="term" value="F:hydrolase activity"/>
    <property type="evidence" value="ECO:0007669"/>
    <property type="project" value="UniProtKB-KW"/>
</dbReference>
<accession>A0ABS6B867</accession>
<dbReference type="InterPro" id="IPR029058">
    <property type="entry name" value="AB_hydrolase_fold"/>
</dbReference>
<dbReference type="Pfam" id="PF00561">
    <property type="entry name" value="Abhydrolase_1"/>
    <property type="match status" value="1"/>
</dbReference>
<evidence type="ECO:0000313" key="3">
    <source>
        <dbReference type="Proteomes" id="UP000733379"/>
    </source>
</evidence>
<comment type="caution">
    <text evidence="2">The sequence shown here is derived from an EMBL/GenBank/DDBJ whole genome shotgun (WGS) entry which is preliminary data.</text>
</comment>